<dbReference type="HOGENOM" id="CLU_3406762_0_0_1"/>
<organism evidence="1 2">
    <name type="scientific">Tetranychus urticae</name>
    <name type="common">Two-spotted spider mite</name>
    <dbReference type="NCBI Taxonomy" id="32264"/>
    <lineage>
        <taxon>Eukaryota</taxon>
        <taxon>Metazoa</taxon>
        <taxon>Ecdysozoa</taxon>
        <taxon>Arthropoda</taxon>
        <taxon>Chelicerata</taxon>
        <taxon>Arachnida</taxon>
        <taxon>Acari</taxon>
        <taxon>Acariformes</taxon>
        <taxon>Trombidiformes</taxon>
        <taxon>Prostigmata</taxon>
        <taxon>Eleutherengona</taxon>
        <taxon>Raphignathae</taxon>
        <taxon>Tetranychoidea</taxon>
        <taxon>Tetranychidae</taxon>
        <taxon>Tetranychus</taxon>
    </lineage>
</organism>
<reference evidence="2" key="1">
    <citation type="submission" date="2011-08" db="EMBL/GenBank/DDBJ databases">
        <authorList>
            <person name="Rombauts S."/>
        </authorList>
    </citation>
    <scope>NUCLEOTIDE SEQUENCE</scope>
    <source>
        <strain evidence="2">London</strain>
    </source>
</reference>
<protein>
    <submittedName>
        <fullName evidence="1">Uncharacterized protein</fullName>
    </submittedName>
</protein>
<name>T1JYZ6_TETUR</name>
<evidence type="ECO:0000313" key="1">
    <source>
        <dbReference type="EnsemblMetazoa" id="tetur03g02120.1"/>
    </source>
</evidence>
<keyword evidence="2" id="KW-1185">Reference proteome</keyword>
<dbReference type="Proteomes" id="UP000015104">
    <property type="component" value="Unassembled WGS sequence"/>
</dbReference>
<dbReference type="EnsemblMetazoa" id="tetur03g02120.1">
    <property type="protein sequence ID" value="tetur03g02120.1"/>
    <property type="gene ID" value="tetur03g02120"/>
</dbReference>
<evidence type="ECO:0000313" key="2">
    <source>
        <dbReference type="Proteomes" id="UP000015104"/>
    </source>
</evidence>
<sequence length="30" mass="3320">MLTHSQQYNSKSTTTTASINGFICSSKNRI</sequence>
<accession>T1JYZ6</accession>
<reference evidence="1" key="2">
    <citation type="submission" date="2015-06" db="UniProtKB">
        <authorList>
            <consortium name="EnsemblMetazoa"/>
        </authorList>
    </citation>
    <scope>IDENTIFICATION</scope>
</reference>
<dbReference type="EMBL" id="CAEY01001111">
    <property type="status" value="NOT_ANNOTATED_CDS"/>
    <property type="molecule type" value="Genomic_DNA"/>
</dbReference>
<dbReference type="AlphaFoldDB" id="T1JYZ6"/>
<proteinExistence type="predicted"/>